<dbReference type="InterPro" id="IPR019447">
    <property type="entry name" value="DNA/RNA-bd_Kin17_WH-like_dom"/>
</dbReference>
<feature type="region of interest" description="Disordered" evidence="1">
    <location>
        <begin position="141"/>
        <end position="161"/>
    </location>
</feature>
<dbReference type="Proteomes" id="UP000265618">
    <property type="component" value="Unassembled WGS sequence"/>
</dbReference>
<dbReference type="InterPro" id="IPR038254">
    <property type="entry name" value="KIN17_WH-like_sf"/>
</dbReference>
<dbReference type="InterPro" id="IPR037321">
    <property type="entry name" value="KIN17-like"/>
</dbReference>
<dbReference type="PANTHER" id="PTHR12805">
    <property type="entry name" value="KIN17 KIN, ANTIGENIC DETERMINANT OF RECA PROTEIN HOMOLOG"/>
    <property type="match status" value="1"/>
</dbReference>
<keyword evidence="4" id="KW-1185">Reference proteome</keyword>
<dbReference type="AlphaFoldDB" id="A0A391P076"/>
<proteinExistence type="predicted"/>
<accession>A0A391P076</accession>
<reference evidence="3 4" key="1">
    <citation type="journal article" date="2018" name="PLoS ONE">
        <title>The draft genome of Kipferlia bialata reveals reductive genome evolution in fornicate parasites.</title>
        <authorList>
            <person name="Tanifuji G."/>
            <person name="Takabayashi S."/>
            <person name="Kume K."/>
            <person name="Takagi M."/>
            <person name="Nakayama T."/>
            <person name="Kamikawa R."/>
            <person name="Inagaki Y."/>
            <person name="Hashimoto T."/>
        </authorList>
    </citation>
    <scope>NUCLEOTIDE SEQUENCE [LARGE SCALE GENOMIC DNA]</scope>
    <source>
        <strain evidence="3">NY0173</strain>
    </source>
</reference>
<evidence type="ECO:0000313" key="3">
    <source>
        <dbReference type="EMBL" id="GCA62122.1"/>
    </source>
</evidence>
<dbReference type="GO" id="GO:0005634">
    <property type="term" value="C:nucleus"/>
    <property type="evidence" value="ECO:0007669"/>
    <property type="project" value="TreeGrafter"/>
</dbReference>
<feature type="domain" description="DNA/RNA-binding protein Kin17 WH-like" evidence="2">
    <location>
        <begin position="1"/>
        <end position="114"/>
    </location>
</feature>
<evidence type="ECO:0000256" key="1">
    <source>
        <dbReference type="SAM" id="MobiDB-lite"/>
    </source>
</evidence>
<dbReference type="GO" id="GO:0006974">
    <property type="term" value="P:DNA damage response"/>
    <property type="evidence" value="ECO:0007669"/>
    <property type="project" value="TreeGrafter"/>
</dbReference>
<dbReference type="PANTHER" id="PTHR12805:SF0">
    <property type="entry name" value="DNA_RNA-BINDING PROTEIN KIN17"/>
    <property type="match status" value="1"/>
</dbReference>
<dbReference type="Pfam" id="PF10357">
    <property type="entry name" value="WH_KIN17"/>
    <property type="match status" value="1"/>
</dbReference>
<comment type="caution">
    <text evidence="3">The sequence shown here is derived from an EMBL/GenBank/DDBJ whole genome shotgun (WGS) entry which is preliminary data.</text>
</comment>
<protein>
    <recommendedName>
        <fullName evidence="2">DNA/RNA-binding protein Kin17 WH-like domain-containing protein</fullName>
    </recommendedName>
</protein>
<gene>
    <name evidence="3" type="ORF">KIPB_001369</name>
</gene>
<dbReference type="Gene3D" id="1.10.10.2030">
    <property type="entry name" value="DNA/RNA-binding protein Kin17, conserved domain"/>
    <property type="match status" value="1"/>
</dbReference>
<feature type="non-terminal residue" evidence="3">
    <location>
        <position position="161"/>
    </location>
</feature>
<dbReference type="SMART" id="SM01253">
    <property type="entry name" value="Kin17_mid"/>
    <property type="match status" value="1"/>
</dbReference>
<dbReference type="EMBL" id="BDIP01000192">
    <property type="protein sequence ID" value="GCA62122.1"/>
    <property type="molecule type" value="Genomic_DNA"/>
</dbReference>
<dbReference type="OrthoDB" id="10266249at2759"/>
<dbReference type="GO" id="GO:0003690">
    <property type="term" value="F:double-stranded DNA binding"/>
    <property type="evidence" value="ECO:0007669"/>
    <property type="project" value="TreeGrafter"/>
</dbReference>
<name>A0A391P076_9EUKA</name>
<organism evidence="3 4">
    <name type="scientific">Kipferlia bialata</name>
    <dbReference type="NCBI Taxonomy" id="797122"/>
    <lineage>
        <taxon>Eukaryota</taxon>
        <taxon>Metamonada</taxon>
        <taxon>Carpediemonas-like organisms</taxon>
        <taxon>Kipferlia</taxon>
    </lineage>
</organism>
<evidence type="ECO:0000313" key="4">
    <source>
        <dbReference type="Proteomes" id="UP000265618"/>
    </source>
</evidence>
<dbReference type="GO" id="GO:0006260">
    <property type="term" value="P:DNA replication"/>
    <property type="evidence" value="ECO:0007669"/>
    <property type="project" value="TreeGrafter"/>
</dbReference>
<sequence>LIAEYSRIFEEGLIALLSTRYYKKRVLMNQVYNEYIKDKDHVHMNATKWTSLTGFTHYLSKLGVVQAEFVNDMWWVTYHDNQDVTLQRMERERAANQAESSEAVLRANLRRQIENGKGEAVQISAAALVALSQAPEMKLSVGDTKRKRGGNVFGAEDSDSD</sequence>
<evidence type="ECO:0000259" key="2">
    <source>
        <dbReference type="SMART" id="SM01253"/>
    </source>
</evidence>